<feature type="transmembrane region" description="Helical" evidence="1">
    <location>
        <begin position="117"/>
        <end position="134"/>
    </location>
</feature>
<dbReference type="GeneID" id="39977606"/>
<keyword evidence="1" id="KW-0812">Transmembrane</keyword>
<protein>
    <submittedName>
        <fullName evidence="2">Uncharacterized protein</fullName>
    </submittedName>
</protein>
<keyword evidence="1" id="KW-1133">Transmembrane helix</keyword>
<evidence type="ECO:0000313" key="3">
    <source>
        <dbReference type="Proteomes" id="UP000186176"/>
    </source>
</evidence>
<reference evidence="2 3" key="1">
    <citation type="submission" date="2016-10" db="EMBL/GenBank/DDBJ databases">
        <title>Reductive evolution of mitochondrial metabolism and differential evolution of invasion-related proteins in Cryptosporidium.</title>
        <authorList>
            <person name="Liu S."/>
            <person name="Roellig D.M."/>
            <person name="Guo Y."/>
            <person name="Li N."/>
            <person name="Frace M.A."/>
            <person name="Tang K."/>
            <person name="Zhang L."/>
            <person name="Feng Y."/>
            <person name="Xiao L."/>
        </authorList>
    </citation>
    <scope>NUCLEOTIDE SEQUENCE [LARGE SCALE GENOMIC DNA]</scope>
    <source>
        <strain evidence="2">39726</strain>
    </source>
</reference>
<evidence type="ECO:0000256" key="1">
    <source>
        <dbReference type="SAM" id="Phobius"/>
    </source>
</evidence>
<dbReference type="EMBL" id="LRBP01000037">
    <property type="protein sequence ID" value="OII70886.1"/>
    <property type="molecule type" value="Genomic_DNA"/>
</dbReference>
<feature type="transmembrane region" description="Helical" evidence="1">
    <location>
        <begin position="342"/>
        <end position="363"/>
    </location>
</feature>
<organism evidence="2 3">
    <name type="scientific">Cryptosporidium ubiquitum</name>
    <dbReference type="NCBI Taxonomy" id="857276"/>
    <lineage>
        <taxon>Eukaryota</taxon>
        <taxon>Sar</taxon>
        <taxon>Alveolata</taxon>
        <taxon>Apicomplexa</taxon>
        <taxon>Conoidasida</taxon>
        <taxon>Coccidia</taxon>
        <taxon>Eucoccidiorida</taxon>
        <taxon>Eimeriorina</taxon>
        <taxon>Cryptosporidiidae</taxon>
        <taxon>Cryptosporidium</taxon>
    </lineage>
</organism>
<proteinExistence type="predicted"/>
<dbReference type="OrthoDB" id="341821at2759"/>
<dbReference type="Proteomes" id="UP000186176">
    <property type="component" value="Unassembled WGS sequence"/>
</dbReference>
<dbReference type="VEuPathDB" id="CryptoDB:cubi_00814"/>
<feature type="transmembrane region" description="Helical" evidence="1">
    <location>
        <begin position="288"/>
        <end position="306"/>
    </location>
</feature>
<dbReference type="AlphaFoldDB" id="A0A1J4M9J5"/>
<feature type="transmembrane region" description="Helical" evidence="1">
    <location>
        <begin position="422"/>
        <end position="441"/>
    </location>
</feature>
<feature type="transmembrane region" description="Helical" evidence="1">
    <location>
        <begin position="74"/>
        <end position="97"/>
    </location>
</feature>
<sequence>MTRVNTGYYESLLETDASTLNEADTGLLIADDIFMYNEVNYLNNCLIILLFISHCFHIFLFEGDISPSISRFNMDYNGVFALILNILIPSIFFIQGWLKALEVHNYTSFFTRLHFEYLLPIFIYFMFYLISILFKNDTRLGNLTSEEFATLISQSCSFNPGFLSTFVILFIVNLTLDPIALVVVPDFYNSDVLISFTVDISSTNEFNMDENSILSRKKEKKHFSNLKKFSIYKLIYCLLMVKFCDQFLNFLSGMEPTQILYKPKMHNFWSVLLLFLLCKIFRKTPRTLYYIYLISTSIELMTYPFFEIYINNYFSTSLITTICFLSNIYLSGILISCMRLNIFNKWTVSIFFILISALCYFINVNHLRSVISPIICPCILNINSRFLTIFQIYSSVFAIIGLSFLIFKYIKVDSDSKSRSSNKLNFTVLFFYSVISCINLIKLME</sequence>
<name>A0A1J4M9J5_9CRYT</name>
<keyword evidence="3" id="KW-1185">Reference proteome</keyword>
<accession>A0A1J4M9J5</accession>
<feature type="transmembrane region" description="Helical" evidence="1">
    <location>
        <begin position="41"/>
        <end position="62"/>
    </location>
</feature>
<comment type="caution">
    <text evidence="2">The sequence shown here is derived from an EMBL/GenBank/DDBJ whole genome shotgun (WGS) entry which is preliminary data.</text>
</comment>
<dbReference type="RefSeq" id="XP_028872993.1">
    <property type="nucleotide sequence ID" value="XM_029017827.1"/>
</dbReference>
<feature type="transmembrane region" description="Helical" evidence="1">
    <location>
        <begin position="390"/>
        <end position="410"/>
    </location>
</feature>
<feature type="transmembrane region" description="Helical" evidence="1">
    <location>
        <begin position="312"/>
        <end position="330"/>
    </location>
</feature>
<gene>
    <name evidence="2" type="ORF">cubi_00814</name>
</gene>
<keyword evidence="1" id="KW-0472">Membrane</keyword>
<evidence type="ECO:0000313" key="2">
    <source>
        <dbReference type="EMBL" id="OII70886.1"/>
    </source>
</evidence>